<evidence type="ECO:0000256" key="3">
    <source>
        <dbReference type="SAM" id="MobiDB-lite"/>
    </source>
</evidence>
<dbReference type="HAMAP" id="MF_01139">
    <property type="entry name" value="ISPT"/>
    <property type="match status" value="1"/>
</dbReference>
<dbReference type="Proteomes" id="UP001164459">
    <property type="component" value="Chromosome"/>
</dbReference>
<dbReference type="GO" id="GO:0016740">
    <property type="term" value="F:transferase activity"/>
    <property type="evidence" value="ECO:0007669"/>
    <property type="project" value="UniProtKB-KW"/>
</dbReference>
<dbReference type="RefSeq" id="WP_269038464.1">
    <property type="nucleotide sequence ID" value="NZ_CP114040.1"/>
</dbReference>
<feature type="binding site" evidence="2">
    <location>
        <position position="212"/>
    </location>
    <ligand>
        <name>Mg(2+)</name>
        <dbReference type="ChEBI" id="CHEBI:18420"/>
    </ligand>
</feature>
<feature type="active site" description="Proton acceptor" evidence="2">
    <location>
        <position position="72"/>
    </location>
</feature>
<keyword evidence="2" id="KW-0479">Metal-binding</keyword>
<dbReference type="EC" id="2.5.1.-" evidence="2"/>
<feature type="region of interest" description="Disordered" evidence="3">
    <location>
        <begin position="246"/>
        <end position="270"/>
    </location>
</feature>
<comment type="similarity">
    <text evidence="2">Belongs to the UPP synthase family.</text>
</comment>
<dbReference type="InterPro" id="IPR001441">
    <property type="entry name" value="UPP_synth-like"/>
</dbReference>
<dbReference type="Gene3D" id="3.40.1180.10">
    <property type="entry name" value="Decaprenyl diphosphate synthase-like"/>
    <property type="match status" value="1"/>
</dbReference>
<evidence type="ECO:0000256" key="1">
    <source>
        <dbReference type="ARBA" id="ARBA00022679"/>
    </source>
</evidence>
<keyword evidence="5" id="KW-1185">Reference proteome</keyword>
<feature type="binding site" evidence="2">
    <location>
        <position position="37"/>
    </location>
    <ligand>
        <name>substrate</name>
    </ligand>
</feature>
<sequence>MTARGAGAGAGEGRLPRHVGIIMDGNGRWAQQKGLPREVGHEHGADAVRRVVRAARELGVEALTLFAFSSQNWDRPPQEVFHLMQLLNRYLLEERAEILDNQIRLITVGDTERLPSYVRDPMRELISASANNEKMTLCLALSYGGREMITEAARRIARAVQAGSLRPDEIDPKTFSSYLDSSRHLPPLDLLIRTSGEHRISNFFLWEVAYAELFFTEVLWPDFAREHLMEALDDFSRRERRFGQLPGESDADALDEPPPVGIFPAQRGKG</sequence>
<feature type="binding site" evidence="2">
    <location>
        <position position="75"/>
    </location>
    <ligand>
        <name>substrate</name>
    </ligand>
</feature>
<dbReference type="EMBL" id="CP114040">
    <property type="protein sequence ID" value="WAS96123.1"/>
    <property type="molecule type" value="Genomic_DNA"/>
</dbReference>
<dbReference type="PANTHER" id="PTHR10291:SF0">
    <property type="entry name" value="DEHYDRODOLICHYL DIPHOSPHATE SYNTHASE 2"/>
    <property type="match status" value="1"/>
</dbReference>
<feature type="binding site" evidence="2">
    <location>
        <position position="41"/>
    </location>
    <ligand>
        <name>substrate</name>
    </ligand>
</feature>
<reference evidence="4" key="1">
    <citation type="submission" date="2022-11" db="EMBL/GenBank/DDBJ databases">
        <title>Minimal conservation of predation-associated metabolite biosynthetic gene clusters underscores biosynthetic potential of Myxococcota including descriptions for ten novel species: Archangium lansinium sp. nov., Myxococcus landrumus sp. nov., Nannocystis bai.</title>
        <authorList>
            <person name="Ahearne A."/>
            <person name="Stevens C."/>
            <person name="Dowd S."/>
        </authorList>
    </citation>
    <scope>NUCLEOTIDE SEQUENCE</scope>
    <source>
        <strain evidence="4">Fl3</strain>
    </source>
</reference>
<feature type="binding site" evidence="2">
    <location>
        <begin position="25"/>
        <end position="28"/>
    </location>
    <ligand>
        <name>substrate</name>
    </ligand>
</feature>
<evidence type="ECO:0000256" key="2">
    <source>
        <dbReference type="HAMAP-Rule" id="MF_01139"/>
    </source>
</evidence>
<organism evidence="4 5">
    <name type="scientific">Nannocystis punicea</name>
    <dbReference type="NCBI Taxonomy" id="2995304"/>
    <lineage>
        <taxon>Bacteria</taxon>
        <taxon>Pseudomonadati</taxon>
        <taxon>Myxococcota</taxon>
        <taxon>Polyangia</taxon>
        <taxon>Nannocystales</taxon>
        <taxon>Nannocystaceae</taxon>
        <taxon>Nannocystis</taxon>
    </lineage>
</organism>
<name>A0ABY7HAG2_9BACT</name>
<comment type="subunit">
    <text evidence="2">Homodimer.</text>
</comment>
<dbReference type="CDD" id="cd00475">
    <property type="entry name" value="Cis_IPPS"/>
    <property type="match status" value="1"/>
</dbReference>
<dbReference type="Pfam" id="PF01255">
    <property type="entry name" value="Prenyltransf"/>
    <property type="match status" value="1"/>
</dbReference>
<comment type="function">
    <text evidence="2">Catalyzes the condensation of isopentenyl diphosphate (IPP) with allylic pyrophosphates generating different type of terpenoids.</text>
</comment>
<evidence type="ECO:0000313" key="4">
    <source>
        <dbReference type="EMBL" id="WAS96123.1"/>
    </source>
</evidence>
<feature type="binding site" evidence="2">
    <location>
        <position position="73"/>
    </location>
    <ligand>
        <name>substrate</name>
    </ligand>
</feature>
<comment type="caution">
    <text evidence="2">Lacks conserved residue(s) required for the propagation of feature annotation.</text>
</comment>
<keyword evidence="1 2" id="KW-0808">Transferase</keyword>
<keyword evidence="2" id="KW-0460">Magnesium</keyword>
<feature type="binding site" evidence="2">
    <location>
        <position position="24"/>
    </location>
    <ligand>
        <name>Mg(2+)</name>
        <dbReference type="ChEBI" id="CHEBI:18420"/>
    </ligand>
</feature>
<feature type="binding site" evidence="2">
    <location>
        <position position="29"/>
    </location>
    <ligand>
        <name>substrate</name>
    </ligand>
</feature>
<dbReference type="NCBIfam" id="TIGR00055">
    <property type="entry name" value="uppS"/>
    <property type="match status" value="1"/>
</dbReference>
<accession>A0ABY7HAG2</accession>
<dbReference type="PROSITE" id="PS01066">
    <property type="entry name" value="UPP_SYNTHASE"/>
    <property type="match status" value="1"/>
</dbReference>
<comment type="cofactor">
    <cofactor evidence="2">
        <name>Mg(2+)</name>
        <dbReference type="ChEBI" id="CHEBI:18420"/>
    </cofactor>
    <text evidence="2">Binds 2 magnesium ions per subunit.</text>
</comment>
<dbReference type="InterPro" id="IPR018520">
    <property type="entry name" value="UPP_synth-like_CS"/>
</dbReference>
<gene>
    <name evidence="4" type="primary">uppS</name>
    <name evidence="4" type="ORF">O0S08_08155</name>
</gene>
<dbReference type="SUPFAM" id="SSF64005">
    <property type="entry name" value="Undecaprenyl diphosphate synthase"/>
    <property type="match status" value="1"/>
</dbReference>
<feature type="active site" evidence="2">
    <location>
        <position position="24"/>
    </location>
</feature>
<protein>
    <recommendedName>
        <fullName evidence="2">Isoprenyl transferase</fullName>
        <ecNumber evidence="2">2.5.1.-</ecNumber>
    </recommendedName>
</protein>
<proteinExistence type="inferred from homology"/>
<evidence type="ECO:0000313" key="5">
    <source>
        <dbReference type="Proteomes" id="UP001164459"/>
    </source>
</evidence>
<feature type="binding site" evidence="2">
    <location>
        <position position="193"/>
    </location>
    <ligand>
        <name>substrate</name>
    </ligand>
</feature>
<dbReference type="PANTHER" id="PTHR10291">
    <property type="entry name" value="DEHYDRODOLICHYL DIPHOSPHATE SYNTHASE FAMILY MEMBER"/>
    <property type="match status" value="1"/>
</dbReference>
<dbReference type="InterPro" id="IPR036424">
    <property type="entry name" value="UPP_synth-like_sf"/>
</dbReference>
<feature type="binding site" evidence="2">
    <location>
        <begin position="199"/>
        <end position="201"/>
    </location>
    <ligand>
        <name>substrate</name>
    </ligand>
</feature>